<reference evidence="3" key="2">
    <citation type="journal article" date="2023" name="Int. J. Mol. Sci.">
        <title>De Novo Assembly and Annotation of 11 Diverse Shrub Willow (Salix) Genomes Reveals Novel Gene Organization in Sex-Linked Regions.</title>
        <authorList>
            <person name="Hyden B."/>
            <person name="Feng K."/>
            <person name="Yates T.B."/>
            <person name="Jawdy S."/>
            <person name="Cereghino C."/>
            <person name="Smart L.B."/>
            <person name="Muchero W."/>
        </authorList>
    </citation>
    <scope>NUCLEOTIDE SEQUENCE</scope>
    <source>
        <tissue evidence="3">Shoot tip</tissue>
    </source>
</reference>
<dbReference type="Proteomes" id="UP001141253">
    <property type="component" value="Chromosome 9"/>
</dbReference>
<dbReference type="PANTHER" id="PTHR35718">
    <property type="entry name" value="EXPRESSED PROTEIN"/>
    <property type="match status" value="1"/>
</dbReference>
<evidence type="ECO:0000313" key="3">
    <source>
        <dbReference type="EMBL" id="KAJ6384836.1"/>
    </source>
</evidence>
<feature type="signal peptide" evidence="2">
    <location>
        <begin position="1"/>
        <end position="23"/>
    </location>
</feature>
<sequence length="147" mass="15647">MALTPSFFLFFFSSLTLVCFTRAQGRAPHGLAHENPVAFSPSAVDFFHPRPQEPNGESPCAASSSCSPLPLPAQSVVGATDQARKISTSQKGGDHRLRAGGAAGFVLGVAFAVLLTVAVYHLMVTRKANSSRPKWVLIIRLLIISIS</sequence>
<keyword evidence="1" id="KW-0812">Transmembrane</keyword>
<keyword evidence="1" id="KW-1133">Transmembrane helix</keyword>
<keyword evidence="1" id="KW-0472">Membrane</keyword>
<dbReference type="EMBL" id="JAPFFI010000008">
    <property type="protein sequence ID" value="KAJ6384836.1"/>
    <property type="molecule type" value="Genomic_DNA"/>
</dbReference>
<keyword evidence="2" id="KW-0732">Signal</keyword>
<evidence type="ECO:0008006" key="5">
    <source>
        <dbReference type="Google" id="ProtNLM"/>
    </source>
</evidence>
<evidence type="ECO:0000256" key="2">
    <source>
        <dbReference type="SAM" id="SignalP"/>
    </source>
</evidence>
<gene>
    <name evidence="3" type="ORF">OIU77_028113</name>
</gene>
<reference evidence="3" key="1">
    <citation type="submission" date="2022-10" db="EMBL/GenBank/DDBJ databases">
        <authorList>
            <person name="Hyden B.L."/>
            <person name="Feng K."/>
            <person name="Yates T."/>
            <person name="Jawdy S."/>
            <person name="Smart L.B."/>
            <person name="Muchero W."/>
        </authorList>
    </citation>
    <scope>NUCLEOTIDE SEQUENCE</scope>
    <source>
        <tissue evidence="3">Shoot tip</tissue>
    </source>
</reference>
<evidence type="ECO:0000313" key="4">
    <source>
        <dbReference type="Proteomes" id="UP001141253"/>
    </source>
</evidence>
<organism evidence="3 4">
    <name type="scientific">Salix suchowensis</name>
    <dbReference type="NCBI Taxonomy" id="1278906"/>
    <lineage>
        <taxon>Eukaryota</taxon>
        <taxon>Viridiplantae</taxon>
        <taxon>Streptophyta</taxon>
        <taxon>Embryophyta</taxon>
        <taxon>Tracheophyta</taxon>
        <taxon>Spermatophyta</taxon>
        <taxon>Magnoliopsida</taxon>
        <taxon>eudicotyledons</taxon>
        <taxon>Gunneridae</taxon>
        <taxon>Pentapetalae</taxon>
        <taxon>rosids</taxon>
        <taxon>fabids</taxon>
        <taxon>Malpighiales</taxon>
        <taxon>Salicaceae</taxon>
        <taxon>Saliceae</taxon>
        <taxon>Salix</taxon>
    </lineage>
</organism>
<protein>
    <recommendedName>
        <fullName evidence="5">Transmembrane protein</fullName>
    </recommendedName>
</protein>
<dbReference type="PANTHER" id="PTHR35718:SF1">
    <property type="entry name" value="EXPRESSED PROTEIN"/>
    <property type="match status" value="1"/>
</dbReference>
<proteinExistence type="predicted"/>
<accession>A0ABQ9BIR7</accession>
<feature type="chain" id="PRO_5045514205" description="Transmembrane protein" evidence="2">
    <location>
        <begin position="24"/>
        <end position="147"/>
    </location>
</feature>
<keyword evidence="4" id="KW-1185">Reference proteome</keyword>
<comment type="caution">
    <text evidence="3">The sequence shown here is derived from an EMBL/GenBank/DDBJ whole genome shotgun (WGS) entry which is preliminary data.</text>
</comment>
<evidence type="ECO:0000256" key="1">
    <source>
        <dbReference type="SAM" id="Phobius"/>
    </source>
</evidence>
<feature type="transmembrane region" description="Helical" evidence="1">
    <location>
        <begin position="102"/>
        <end position="124"/>
    </location>
</feature>
<name>A0ABQ9BIR7_9ROSI</name>